<dbReference type="InterPro" id="IPR036388">
    <property type="entry name" value="WH-like_DNA-bd_sf"/>
</dbReference>
<dbReference type="InterPro" id="IPR051677">
    <property type="entry name" value="AfsR-DnrI-RedD_regulator"/>
</dbReference>
<dbReference type="RefSeq" id="WP_166274993.1">
    <property type="nucleotide sequence ID" value="NZ_JAAFGS010000004.1"/>
</dbReference>
<dbReference type="InterPro" id="IPR016032">
    <property type="entry name" value="Sig_transdc_resp-reg_C-effctor"/>
</dbReference>
<feature type="modified residue" description="4-aspartylphosphate" evidence="5">
    <location>
        <position position="53"/>
    </location>
</feature>
<dbReference type="SUPFAM" id="SSF46894">
    <property type="entry name" value="C-terminal effector domain of the bipartite response regulators"/>
    <property type="match status" value="1"/>
</dbReference>
<keyword evidence="2" id="KW-0805">Transcription regulation</keyword>
<dbReference type="InterPro" id="IPR005158">
    <property type="entry name" value="BTAD"/>
</dbReference>
<feature type="domain" description="Response regulatory" evidence="6">
    <location>
        <begin position="2"/>
        <end position="116"/>
    </location>
</feature>
<dbReference type="Pfam" id="PF03704">
    <property type="entry name" value="BTAD"/>
    <property type="match status" value="1"/>
</dbReference>
<dbReference type="InterPro" id="IPR011006">
    <property type="entry name" value="CheY-like_superfamily"/>
</dbReference>
<evidence type="ECO:0000313" key="8">
    <source>
        <dbReference type="Proteomes" id="UP000800303"/>
    </source>
</evidence>
<dbReference type="Gene3D" id="3.40.50.2300">
    <property type="match status" value="1"/>
</dbReference>
<dbReference type="EMBL" id="JAAFGS010000004">
    <property type="protein sequence ID" value="NGZ76314.1"/>
    <property type="molecule type" value="Genomic_DNA"/>
</dbReference>
<dbReference type="InterPro" id="IPR011990">
    <property type="entry name" value="TPR-like_helical_dom_sf"/>
</dbReference>
<sequence>MRAMLIDDEKPALIHLERLLRSDGRVDPALLCTSAGEGIELLRTERIDAVFLDIGMPEMNGLEAAEYIQQNHPGVAIIFVTAYSDYAVEAFDLQAIDYLLKPVGAARLGQAIGRIVSAPKAPEGREYAPPSSAGSRTPEICTLRRLELYGAAAGAVHPVKWRTAKAQELFAYLLHRGEQWVPRGGLTDLLWPDMPEDKAVTHLHTSVYQTRKILKEWKPEMRLEYRQESYRLLRGGAETDAERFGREGERLIGAVKGREEQVRQLLSLYRGGYLEQHDYPWAESRAEQLKRLRLKLTLELAEEERHSARPGGAIFLLAALQEEEPFEEEVCRQLMLAHERAGDRKSACRCYEMFARRLDDELGTEPDLRTRQLYERLNGQADGRAARA</sequence>
<dbReference type="Proteomes" id="UP000800303">
    <property type="component" value="Unassembled WGS sequence"/>
</dbReference>
<protein>
    <submittedName>
        <fullName evidence="7">Response regulator</fullName>
    </submittedName>
</protein>
<dbReference type="Pfam" id="PF00072">
    <property type="entry name" value="Response_reg"/>
    <property type="match status" value="1"/>
</dbReference>
<dbReference type="Gene3D" id="1.10.10.10">
    <property type="entry name" value="Winged helix-like DNA-binding domain superfamily/Winged helix DNA-binding domain"/>
    <property type="match status" value="1"/>
</dbReference>
<evidence type="ECO:0000259" key="6">
    <source>
        <dbReference type="PROSITE" id="PS50110"/>
    </source>
</evidence>
<dbReference type="SMART" id="SM01043">
    <property type="entry name" value="BTAD"/>
    <property type="match status" value="1"/>
</dbReference>
<evidence type="ECO:0000313" key="7">
    <source>
        <dbReference type="EMBL" id="NGZ76314.1"/>
    </source>
</evidence>
<keyword evidence="8" id="KW-1185">Reference proteome</keyword>
<name>A0ABX0F8L4_9BACL</name>
<dbReference type="SUPFAM" id="SSF52172">
    <property type="entry name" value="CheY-like"/>
    <property type="match status" value="1"/>
</dbReference>
<comment type="caution">
    <text evidence="7">The sequence shown here is derived from an EMBL/GenBank/DDBJ whole genome shotgun (WGS) entry which is preliminary data.</text>
</comment>
<evidence type="ECO:0000256" key="1">
    <source>
        <dbReference type="ARBA" id="ARBA00023012"/>
    </source>
</evidence>
<dbReference type="SMART" id="SM00448">
    <property type="entry name" value="REC"/>
    <property type="match status" value="1"/>
</dbReference>
<evidence type="ECO:0000256" key="4">
    <source>
        <dbReference type="ARBA" id="ARBA00023163"/>
    </source>
</evidence>
<dbReference type="SUPFAM" id="SSF48452">
    <property type="entry name" value="TPR-like"/>
    <property type="match status" value="1"/>
</dbReference>
<gene>
    <name evidence="7" type="ORF">GYN08_13370</name>
</gene>
<dbReference type="Gene3D" id="1.25.40.10">
    <property type="entry name" value="Tetratricopeptide repeat domain"/>
    <property type="match status" value="1"/>
</dbReference>
<evidence type="ECO:0000256" key="3">
    <source>
        <dbReference type="ARBA" id="ARBA00023125"/>
    </source>
</evidence>
<organism evidence="7 8">
    <name type="scientific">Saccharibacillus alkalitolerans</name>
    <dbReference type="NCBI Taxonomy" id="2705290"/>
    <lineage>
        <taxon>Bacteria</taxon>
        <taxon>Bacillati</taxon>
        <taxon>Bacillota</taxon>
        <taxon>Bacilli</taxon>
        <taxon>Bacillales</taxon>
        <taxon>Paenibacillaceae</taxon>
        <taxon>Saccharibacillus</taxon>
    </lineage>
</organism>
<dbReference type="PANTHER" id="PTHR35807">
    <property type="entry name" value="TRANSCRIPTIONAL REGULATOR REDD-RELATED"/>
    <property type="match status" value="1"/>
</dbReference>
<reference evidence="7 8" key="1">
    <citation type="submission" date="2020-01" db="EMBL/GenBank/DDBJ databases">
        <title>Polyphasic characterisation and genomic insights into a novel alkali tolerant bacterium VR-M41.</title>
        <authorList>
            <person name="Vemuluri V.R."/>
        </authorList>
    </citation>
    <scope>NUCLEOTIDE SEQUENCE [LARGE SCALE GENOMIC DNA]</scope>
    <source>
        <strain evidence="7 8">VR-M41</strain>
    </source>
</reference>
<keyword evidence="1" id="KW-0902">Two-component regulatory system</keyword>
<evidence type="ECO:0000256" key="2">
    <source>
        <dbReference type="ARBA" id="ARBA00023015"/>
    </source>
</evidence>
<accession>A0ABX0F8L4</accession>
<keyword evidence="5" id="KW-0597">Phosphoprotein</keyword>
<proteinExistence type="predicted"/>
<dbReference type="PROSITE" id="PS50110">
    <property type="entry name" value="RESPONSE_REGULATORY"/>
    <property type="match status" value="1"/>
</dbReference>
<keyword evidence="4" id="KW-0804">Transcription</keyword>
<keyword evidence="3" id="KW-0238">DNA-binding</keyword>
<dbReference type="InterPro" id="IPR001789">
    <property type="entry name" value="Sig_transdc_resp-reg_receiver"/>
</dbReference>
<evidence type="ECO:0000256" key="5">
    <source>
        <dbReference type="PROSITE-ProRule" id="PRU00169"/>
    </source>
</evidence>